<dbReference type="PROSITE" id="PS00107">
    <property type="entry name" value="PROTEIN_KINASE_ATP"/>
    <property type="match status" value="1"/>
</dbReference>
<dbReference type="PROSITE" id="PS50011">
    <property type="entry name" value="PROTEIN_KINASE_DOM"/>
    <property type="match status" value="1"/>
</dbReference>
<dbReference type="InterPro" id="IPR000719">
    <property type="entry name" value="Prot_kinase_dom"/>
</dbReference>
<dbReference type="SUPFAM" id="SSF56112">
    <property type="entry name" value="Protein kinase-like (PK-like)"/>
    <property type="match status" value="1"/>
</dbReference>
<name>A0A9P5P7F2_9AGAR</name>
<keyword evidence="1" id="KW-0547">Nucleotide-binding</keyword>
<dbReference type="Proteomes" id="UP000772434">
    <property type="component" value="Unassembled WGS sequence"/>
</dbReference>
<comment type="caution">
    <text evidence="3">The sequence shown here is derived from an EMBL/GenBank/DDBJ whole genome shotgun (WGS) entry which is preliminary data.</text>
</comment>
<feature type="domain" description="Protein kinase" evidence="2">
    <location>
        <begin position="39"/>
        <end position="322"/>
    </location>
</feature>
<protein>
    <submittedName>
        <fullName evidence="3">Kinase-like domain-containing protein</fullName>
    </submittedName>
</protein>
<keyword evidence="1" id="KW-0067">ATP-binding</keyword>
<dbReference type="InterPro" id="IPR017441">
    <property type="entry name" value="Protein_kinase_ATP_BS"/>
</dbReference>
<evidence type="ECO:0000259" key="2">
    <source>
        <dbReference type="PROSITE" id="PS50011"/>
    </source>
</evidence>
<proteinExistence type="predicted"/>
<sequence length="413" mass="46428">MAQLHLQLVQNRLQQVRQQPDHERVRFLDVTQQVAPLHPALGVRIGRGSFGNVYAAEWTCPQPPDHTHPAIRVVVKVLDGTATNRFIKSINDEPDRLKWSTEDVKKAFILEAKSWVKVTPHENVLSLIGFTFSPSAGLRLVMPRIDQPKLQDGLDAENTNSTLTYQRRCALILDVANGLAHLHSLAVGLVHGDLHPGNIFMHQGRAIIADFGLAKPVVNTERVALHKFPGHILYSIVPELIRDDNTPRTMEVDIYMFGCIAKIIFTRRNGALHAQNDNITLNQVNVGDPRELVYLKNNCCAAAPGARPTALQIIQHSLHTVILRFFEGILSLCFSHHGMFIMTALKIINWTTERDLWLSLAIFGTGHKGAVLYQDLLELRCRYRHYQFERLVNGVTRVSAGTFEAQTHLDAQT</sequence>
<evidence type="ECO:0000313" key="3">
    <source>
        <dbReference type="EMBL" id="KAF9052579.1"/>
    </source>
</evidence>
<dbReference type="Gene3D" id="1.10.510.10">
    <property type="entry name" value="Transferase(Phosphotransferase) domain 1"/>
    <property type="match status" value="1"/>
</dbReference>
<dbReference type="CDD" id="cd00180">
    <property type="entry name" value="PKc"/>
    <property type="match status" value="1"/>
</dbReference>
<dbReference type="EMBL" id="JADNRY010000449">
    <property type="protein sequence ID" value="KAF9052579.1"/>
    <property type="molecule type" value="Genomic_DNA"/>
</dbReference>
<keyword evidence="3" id="KW-0418">Kinase</keyword>
<keyword evidence="3" id="KW-0808">Transferase</keyword>
<gene>
    <name evidence="3" type="ORF">BDP27DRAFT_1373415</name>
</gene>
<evidence type="ECO:0000313" key="4">
    <source>
        <dbReference type="Proteomes" id="UP000772434"/>
    </source>
</evidence>
<dbReference type="PANTHER" id="PTHR44329">
    <property type="entry name" value="SERINE/THREONINE-PROTEIN KINASE TNNI3K-RELATED"/>
    <property type="match status" value="1"/>
</dbReference>
<accession>A0A9P5P7F2</accession>
<dbReference type="InterPro" id="IPR001245">
    <property type="entry name" value="Ser-Thr/Tyr_kinase_cat_dom"/>
</dbReference>
<dbReference type="InterPro" id="IPR051681">
    <property type="entry name" value="Ser/Thr_Kinases-Pseudokinases"/>
</dbReference>
<evidence type="ECO:0000256" key="1">
    <source>
        <dbReference type="PROSITE-ProRule" id="PRU10141"/>
    </source>
</evidence>
<dbReference type="GO" id="GO:0004674">
    <property type="term" value="F:protein serine/threonine kinase activity"/>
    <property type="evidence" value="ECO:0007669"/>
    <property type="project" value="TreeGrafter"/>
</dbReference>
<keyword evidence="4" id="KW-1185">Reference proteome</keyword>
<organism evidence="3 4">
    <name type="scientific">Rhodocollybia butyracea</name>
    <dbReference type="NCBI Taxonomy" id="206335"/>
    <lineage>
        <taxon>Eukaryota</taxon>
        <taxon>Fungi</taxon>
        <taxon>Dikarya</taxon>
        <taxon>Basidiomycota</taxon>
        <taxon>Agaricomycotina</taxon>
        <taxon>Agaricomycetes</taxon>
        <taxon>Agaricomycetidae</taxon>
        <taxon>Agaricales</taxon>
        <taxon>Marasmiineae</taxon>
        <taxon>Omphalotaceae</taxon>
        <taxon>Rhodocollybia</taxon>
    </lineage>
</organism>
<dbReference type="Pfam" id="PF07714">
    <property type="entry name" value="PK_Tyr_Ser-Thr"/>
    <property type="match status" value="1"/>
</dbReference>
<dbReference type="AlphaFoldDB" id="A0A9P5P7F2"/>
<dbReference type="InterPro" id="IPR011009">
    <property type="entry name" value="Kinase-like_dom_sf"/>
</dbReference>
<dbReference type="GO" id="GO:0005524">
    <property type="term" value="F:ATP binding"/>
    <property type="evidence" value="ECO:0007669"/>
    <property type="project" value="UniProtKB-UniRule"/>
</dbReference>
<reference evidence="3" key="1">
    <citation type="submission" date="2020-11" db="EMBL/GenBank/DDBJ databases">
        <authorList>
            <consortium name="DOE Joint Genome Institute"/>
            <person name="Ahrendt S."/>
            <person name="Riley R."/>
            <person name="Andreopoulos W."/>
            <person name="Labutti K."/>
            <person name="Pangilinan J."/>
            <person name="Ruiz-Duenas F.J."/>
            <person name="Barrasa J.M."/>
            <person name="Sanchez-Garcia M."/>
            <person name="Camarero S."/>
            <person name="Miyauchi S."/>
            <person name="Serrano A."/>
            <person name="Linde D."/>
            <person name="Babiker R."/>
            <person name="Drula E."/>
            <person name="Ayuso-Fernandez I."/>
            <person name="Pacheco R."/>
            <person name="Padilla G."/>
            <person name="Ferreira P."/>
            <person name="Barriuso J."/>
            <person name="Kellner H."/>
            <person name="Castanera R."/>
            <person name="Alfaro M."/>
            <person name="Ramirez L."/>
            <person name="Pisabarro A.G."/>
            <person name="Kuo A."/>
            <person name="Tritt A."/>
            <person name="Lipzen A."/>
            <person name="He G."/>
            <person name="Yan M."/>
            <person name="Ng V."/>
            <person name="Cullen D."/>
            <person name="Martin F."/>
            <person name="Rosso M.-N."/>
            <person name="Henrissat B."/>
            <person name="Hibbett D."/>
            <person name="Martinez A.T."/>
            <person name="Grigoriev I.V."/>
        </authorList>
    </citation>
    <scope>NUCLEOTIDE SEQUENCE</scope>
    <source>
        <strain evidence="3">AH 40177</strain>
    </source>
</reference>
<feature type="binding site" evidence="1">
    <location>
        <position position="76"/>
    </location>
    <ligand>
        <name>ATP</name>
        <dbReference type="ChEBI" id="CHEBI:30616"/>
    </ligand>
</feature>
<dbReference type="OrthoDB" id="5966500at2759"/>